<dbReference type="EMBL" id="JAYWIO010000003">
    <property type="protein sequence ID" value="KAK7274184.1"/>
    <property type="molecule type" value="Genomic_DNA"/>
</dbReference>
<evidence type="ECO:0000313" key="2">
    <source>
        <dbReference type="Proteomes" id="UP001372338"/>
    </source>
</evidence>
<name>A0AAN9FD85_CROPI</name>
<comment type="caution">
    <text evidence="1">The sequence shown here is derived from an EMBL/GenBank/DDBJ whole genome shotgun (WGS) entry which is preliminary data.</text>
</comment>
<sequence>MQRNKLIFENEAPDPVGVVLRINYKSNSILWSLNNDNVMDVISNQACGVLICWEPPPHSWVKLNSDGSLVSSTDLATCGGLLHDAGGGGGVYCNYDLSEKGLGFECWHAATLSLFKLCEACIKSNL</sequence>
<dbReference type="AlphaFoldDB" id="A0AAN9FD85"/>
<protein>
    <submittedName>
        <fullName evidence="1">Uncharacterized protein</fullName>
    </submittedName>
</protein>
<proteinExistence type="predicted"/>
<evidence type="ECO:0000313" key="1">
    <source>
        <dbReference type="EMBL" id="KAK7274184.1"/>
    </source>
</evidence>
<accession>A0AAN9FD85</accession>
<dbReference type="Proteomes" id="UP001372338">
    <property type="component" value="Unassembled WGS sequence"/>
</dbReference>
<organism evidence="1 2">
    <name type="scientific">Crotalaria pallida</name>
    <name type="common">Smooth rattlebox</name>
    <name type="synonym">Crotalaria striata</name>
    <dbReference type="NCBI Taxonomy" id="3830"/>
    <lineage>
        <taxon>Eukaryota</taxon>
        <taxon>Viridiplantae</taxon>
        <taxon>Streptophyta</taxon>
        <taxon>Embryophyta</taxon>
        <taxon>Tracheophyta</taxon>
        <taxon>Spermatophyta</taxon>
        <taxon>Magnoliopsida</taxon>
        <taxon>eudicotyledons</taxon>
        <taxon>Gunneridae</taxon>
        <taxon>Pentapetalae</taxon>
        <taxon>rosids</taxon>
        <taxon>fabids</taxon>
        <taxon>Fabales</taxon>
        <taxon>Fabaceae</taxon>
        <taxon>Papilionoideae</taxon>
        <taxon>50 kb inversion clade</taxon>
        <taxon>genistoids sensu lato</taxon>
        <taxon>core genistoids</taxon>
        <taxon>Crotalarieae</taxon>
        <taxon>Crotalaria</taxon>
    </lineage>
</organism>
<keyword evidence="2" id="KW-1185">Reference proteome</keyword>
<reference evidence="1 2" key="1">
    <citation type="submission" date="2024-01" db="EMBL/GenBank/DDBJ databases">
        <title>The genomes of 5 underutilized Papilionoideae crops provide insights into root nodulation and disease resistanc.</title>
        <authorList>
            <person name="Yuan L."/>
        </authorList>
    </citation>
    <scope>NUCLEOTIDE SEQUENCE [LARGE SCALE GENOMIC DNA]</scope>
    <source>
        <strain evidence="1">ZHUSHIDOU_FW_LH</strain>
        <tissue evidence="1">Leaf</tissue>
    </source>
</reference>
<gene>
    <name evidence="1" type="ORF">RIF29_15263</name>
</gene>